<gene>
    <name evidence="2" type="ORF">S06H3_33769</name>
</gene>
<comment type="caution">
    <text evidence="2">The sequence shown here is derived from an EMBL/GenBank/DDBJ whole genome shotgun (WGS) entry which is preliminary data.</text>
</comment>
<organism evidence="2">
    <name type="scientific">marine sediment metagenome</name>
    <dbReference type="NCBI Taxonomy" id="412755"/>
    <lineage>
        <taxon>unclassified sequences</taxon>
        <taxon>metagenomes</taxon>
        <taxon>ecological metagenomes</taxon>
    </lineage>
</organism>
<name>X1N2X1_9ZZZZ</name>
<evidence type="ECO:0000313" key="2">
    <source>
        <dbReference type="EMBL" id="GAI24596.1"/>
    </source>
</evidence>
<reference evidence="2" key="1">
    <citation type="journal article" date="2014" name="Front. Microbiol.">
        <title>High frequency of phylogenetically diverse reductive dehalogenase-homologous genes in deep subseafloor sedimentary metagenomes.</title>
        <authorList>
            <person name="Kawai M."/>
            <person name="Futagami T."/>
            <person name="Toyoda A."/>
            <person name="Takaki Y."/>
            <person name="Nishi S."/>
            <person name="Hori S."/>
            <person name="Arai W."/>
            <person name="Tsubouchi T."/>
            <person name="Morono Y."/>
            <person name="Uchiyama I."/>
            <person name="Ito T."/>
            <person name="Fujiyama A."/>
            <person name="Inagaki F."/>
            <person name="Takami H."/>
        </authorList>
    </citation>
    <scope>NUCLEOTIDE SEQUENCE</scope>
    <source>
        <strain evidence="2">Expedition CK06-06</strain>
    </source>
</reference>
<feature type="compositionally biased region" description="Basic residues" evidence="1">
    <location>
        <begin position="64"/>
        <end position="75"/>
    </location>
</feature>
<sequence length="75" mass="8464">ALGRRFRKATTKETSSAVVYRNTIKTYFDAINSLDAFHAEKSKAKSKGFNITNFDSTTPEPQRPKIKSLIKKKKG</sequence>
<feature type="compositionally biased region" description="Polar residues" evidence="1">
    <location>
        <begin position="51"/>
        <end position="60"/>
    </location>
</feature>
<feature type="non-terminal residue" evidence="2">
    <location>
        <position position="1"/>
    </location>
</feature>
<protein>
    <submittedName>
        <fullName evidence="2">Uncharacterized protein</fullName>
    </submittedName>
</protein>
<evidence type="ECO:0000256" key="1">
    <source>
        <dbReference type="SAM" id="MobiDB-lite"/>
    </source>
</evidence>
<feature type="region of interest" description="Disordered" evidence="1">
    <location>
        <begin position="51"/>
        <end position="75"/>
    </location>
</feature>
<proteinExistence type="predicted"/>
<accession>X1N2X1</accession>
<dbReference type="EMBL" id="BARV01020191">
    <property type="protein sequence ID" value="GAI24596.1"/>
    <property type="molecule type" value="Genomic_DNA"/>
</dbReference>
<dbReference type="AlphaFoldDB" id="X1N2X1"/>